<dbReference type="RefSeq" id="WP_068366191.1">
    <property type="nucleotide sequence ID" value="NZ_LBNE01000001.1"/>
</dbReference>
<dbReference type="STRING" id="206506.AAV32_00110"/>
<keyword evidence="1" id="KW-0560">Oxidoreductase</keyword>
<dbReference type="PATRIC" id="fig|206506.3.peg.44"/>
<dbReference type="Proteomes" id="UP000078084">
    <property type="component" value="Unassembled WGS sequence"/>
</dbReference>
<feature type="domain" description="NADP-dependent oxidoreductase" evidence="2">
    <location>
        <begin position="22"/>
        <end position="321"/>
    </location>
</feature>
<keyword evidence="4" id="KW-1185">Reference proteome</keyword>
<dbReference type="FunFam" id="3.20.20.100:FF:000004">
    <property type="entry name" value="Oxidoreductase, aldo/keto reductase"/>
    <property type="match status" value="1"/>
</dbReference>
<dbReference type="InterPro" id="IPR050523">
    <property type="entry name" value="AKR_Detox_Biosynth"/>
</dbReference>
<evidence type="ECO:0000259" key="2">
    <source>
        <dbReference type="Pfam" id="PF00248"/>
    </source>
</evidence>
<dbReference type="InterPro" id="IPR036812">
    <property type="entry name" value="NAD(P)_OxRdtase_dom_sf"/>
</dbReference>
<evidence type="ECO:0000256" key="1">
    <source>
        <dbReference type="ARBA" id="ARBA00023002"/>
    </source>
</evidence>
<evidence type="ECO:0000313" key="4">
    <source>
        <dbReference type="Proteomes" id="UP000078084"/>
    </source>
</evidence>
<proteinExistence type="predicted"/>
<dbReference type="Gene3D" id="3.20.20.100">
    <property type="entry name" value="NADP-dependent oxidoreductase domain"/>
    <property type="match status" value="1"/>
</dbReference>
<dbReference type="SUPFAM" id="SSF51430">
    <property type="entry name" value="NAD(P)-linked oxidoreductase"/>
    <property type="match status" value="1"/>
</dbReference>
<dbReference type="GO" id="GO:0005829">
    <property type="term" value="C:cytosol"/>
    <property type="evidence" value="ECO:0007669"/>
    <property type="project" value="UniProtKB-ARBA"/>
</dbReference>
<protein>
    <submittedName>
        <fullName evidence="3">Alcohol dehydrogenase</fullName>
    </submittedName>
</protein>
<reference evidence="3 4" key="1">
    <citation type="submission" date="2015-04" db="EMBL/GenBank/DDBJ databases">
        <title>Genome sequence of Kerstersia gyiorum CG1.</title>
        <authorList>
            <person name="Greninger A.L."/>
            <person name="Kozyreva V."/>
            <person name="Chaturvedi V."/>
        </authorList>
    </citation>
    <scope>NUCLEOTIDE SEQUENCE [LARGE SCALE GENOMIC DNA]</scope>
    <source>
        <strain evidence="3 4">CG1</strain>
    </source>
</reference>
<dbReference type="PANTHER" id="PTHR43364">
    <property type="entry name" value="NADH-SPECIFIC METHYLGLYOXAL REDUCTASE-RELATED"/>
    <property type="match status" value="1"/>
</dbReference>
<dbReference type="CDD" id="cd19081">
    <property type="entry name" value="AKR_AKR9C1"/>
    <property type="match status" value="1"/>
</dbReference>
<dbReference type="AlphaFoldDB" id="A0A171KV95"/>
<dbReference type="InterPro" id="IPR023210">
    <property type="entry name" value="NADP_OxRdtase_dom"/>
</dbReference>
<name>A0A171KV95_9BURK</name>
<accession>A0A171KV95</accession>
<dbReference type="GO" id="GO:0016491">
    <property type="term" value="F:oxidoreductase activity"/>
    <property type="evidence" value="ECO:0007669"/>
    <property type="project" value="UniProtKB-KW"/>
</dbReference>
<sequence>MTASKGNPGKRPLGRSGLEIAPLVFGGNVFGWTVDEKRSFELLDRFFDAGFNAVDTADVYSAWVPGNQGGESETIIGNWFKASPSRRSQAVLITKVGWPDAPGGGGLKAEYILKAVDDSLRRLQTDYIDLYFSHHPDAQTPIEETLRAHEKLLQQGKVRAIGASNYDAAQLREALTVSERENLPRYDVLQPEYNLYDRAGFEGALRALARDEGLGVITYFSLASGFLSGKYRSLDDLGQSARGSRVEKYLNPRGLRILDALDKVAGRHNARPAEVALAWLIGSDGVTAPIASATRLDQLESLLKATTLRLSAEDYAVLDQASAASS</sequence>
<dbReference type="Pfam" id="PF00248">
    <property type="entry name" value="Aldo_ket_red"/>
    <property type="match status" value="1"/>
</dbReference>
<gene>
    <name evidence="3" type="ORF">AAV32_00110</name>
</gene>
<evidence type="ECO:0000313" key="3">
    <source>
        <dbReference type="EMBL" id="KKO72812.1"/>
    </source>
</evidence>
<dbReference type="EMBL" id="LBNE01000001">
    <property type="protein sequence ID" value="KKO72812.1"/>
    <property type="molecule type" value="Genomic_DNA"/>
</dbReference>
<organism evidence="3 4">
    <name type="scientific">Kerstersia gyiorum</name>
    <dbReference type="NCBI Taxonomy" id="206506"/>
    <lineage>
        <taxon>Bacteria</taxon>
        <taxon>Pseudomonadati</taxon>
        <taxon>Pseudomonadota</taxon>
        <taxon>Betaproteobacteria</taxon>
        <taxon>Burkholderiales</taxon>
        <taxon>Alcaligenaceae</taxon>
        <taxon>Kerstersia</taxon>
    </lineage>
</organism>
<dbReference type="PANTHER" id="PTHR43364:SF6">
    <property type="entry name" value="OXIDOREDUCTASE-RELATED"/>
    <property type="match status" value="1"/>
</dbReference>
<comment type="caution">
    <text evidence="3">The sequence shown here is derived from an EMBL/GenBank/DDBJ whole genome shotgun (WGS) entry which is preliminary data.</text>
</comment>